<reference evidence="3" key="1">
    <citation type="submission" date="2025-08" db="UniProtKB">
        <authorList>
            <consortium name="RefSeq"/>
        </authorList>
    </citation>
    <scope>IDENTIFICATION</scope>
    <source>
        <strain evidence="3">11010-0011.00</strain>
        <tissue evidence="3">Whole body</tissue>
    </source>
</reference>
<protein>
    <submittedName>
        <fullName evidence="3">Uncharacterized protein LOC115634098</fullName>
    </submittedName>
</protein>
<dbReference type="InterPro" id="IPR039353">
    <property type="entry name" value="TF_Adf1"/>
</dbReference>
<dbReference type="PANTHER" id="PTHR12243:SF67">
    <property type="entry name" value="COREPRESSOR OF PANGOLIN, ISOFORM A-RELATED"/>
    <property type="match status" value="1"/>
</dbReference>
<dbReference type="InterPro" id="IPR006578">
    <property type="entry name" value="MADF-dom"/>
</dbReference>
<dbReference type="AlphaFoldDB" id="A0A6J2UHB0"/>
<organism evidence="2 3">
    <name type="scientific">Drosophila lebanonensis</name>
    <name type="common">Fruit fly</name>
    <name type="synonym">Scaptodrosophila lebanonensis</name>
    <dbReference type="NCBI Taxonomy" id="7225"/>
    <lineage>
        <taxon>Eukaryota</taxon>
        <taxon>Metazoa</taxon>
        <taxon>Ecdysozoa</taxon>
        <taxon>Arthropoda</taxon>
        <taxon>Hexapoda</taxon>
        <taxon>Insecta</taxon>
        <taxon>Pterygota</taxon>
        <taxon>Neoptera</taxon>
        <taxon>Endopterygota</taxon>
        <taxon>Diptera</taxon>
        <taxon>Brachycera</taxon>
        <taxon>Muscomorpha</taxon>
        <taxon>Ephydroidea</taxon>
        <taxon>Drosophilidae</taxon>
        <taxon>Scaptodrosophila</taxon>
    </lineage>
</organism>
<gene>
    <name evidence="3" type="primary">LOC115634098</name>
</gene>
<sequence length="240" mass="27565">MSLKNEQSDDAESVGHVSKKQKLSKGWSDANTIKLISLVETHPVLWNARNKEYSNKMARNRAWESIAGQFYETFEVEDLRTKWTNLRIQYRKNASRSRTSPEKVIQKWKFFDYMFFVGPVEVEDAKRNEAARRSEIASQFLFEECNETADAECFSESSSSQLRVSTPRPAPTSTTQSALIASVQEAVAAICAQKEDDENTAFTKFILSVLRAMPDRKAKLLRNRLQRTMLDFDEETNDRG</sequence>
<evidence type="ECO:0000259" key="1">
    <source>
        <dbReference type="PROSITE" id="PS51029"/>
    </source>
</evidence>
<keyword evidence="2" id="KW-1185">Reference proteome</keyword>
<feature type="domain" description="MADF" evidence="1">
    <location>
        <begin position="34"/>
        <end position="122"/>
    </location>
</feature>
<name>A0A6J2UHB0_DROLE</name>
<accession>A0A6J2UHB0</accession>
<dbReference type="RefSeq" id="XP_030387515.1">
    <property type="nucleotide sequence ID" value="XM_030531655.1"/>
</dbReference>
<evidence type="ECO:0000313" key="2">
    <source>
        <dbReference type="Proteomes" id="UP000504634"/>
    </source>
</evidence>
<dbReference type="Pfam" id="PF10545">
    <property type="entry name" value="MADF_DNA_bdg"/>
    <property type="match status" value="1"/>
</dbReference>
<proteinExistence type="predicted"/>
<dbReference type="SMART" id="SM00595">
    <property type="entry name" value="MADF"/>
    <property type="match status" value="1"/>
</dbReference>
<evidence type="ECO:0000313" key="3">
    <source>
        <dbReference type="RefSeq" id="XP_030387515.1"/>
    </source>
</evidence>
<dbReference type="OrthoDB" id="7883883at2759"/>
<dbReference type="PROSITE" id="PS51029">
    <property type="entry name" value="MADF"/>
    <property type="match status" value="1"/>
</dbReference>
<dbReference type="PANTHER" id="PTHR12243">
    <property type="entry name" value="MADF DOMAIN TRANSCRIPTION FACTOR"/>
    <property type="match status" value="1"/>
</dbReference>
<dbReference type="GeneID" id="115634098"/>
<dbReference type="Proteomes" id="UP000504634">
    <property type="component" value="Unplaced"/>
</dbReference>